<dbReference type="Pfam" id="PF00440">
    <property type="entry name" value="TetR_N"/>
    <property type="match status" value="1"/>
</dbReference>
<dbReference type="InterPro" id="IPR001647">
    <property type="entry name" value="HTH_TetR"/>
</dbReference>
<dbReference type="Gene3D" id="1.10.357.10">
    <property type="entry name" value="Tetracycline Repressor, domain 2"/>
    <property type="match status" value="1"/>
</dbReference>
<dbReference type="EMBL" id="AZGK01000012">
    <property type="protein sequence ID" value="KRM45941.1"/>
    <property type="molecule type" value="Genomic_DNA"/>
</dbReference>
<sequence>MKKKDLTKEKKILDATVQIIIDEGAAAISTTKVAKKVGISQSNIYLYFKDKRALLDGVYLREIGRLEETTGMKQMLDPNEAMIPRVFSYLKALYDFSLANPHSLFVIEQIKLLSRDFPDYIENLVGPNNPVAQLFETGIKAKVLRPIDRSLSMTIIFSVIRRHTENIQTGVYSENDASFAAVSRMIWDAITIVPYPDELLK</sequence>
<evidence type="ECO:0000313" key="4">
    <source>
        <dbReference type="EMBL" id="KRM45941.1"/>
    </source>
</evidence>
<dbReference type="SUPFAM" id="SSF46689">
    <property type="entry name" value="Homeodomain-like"/>
    <property type="match status" value="1"/>
</dbReference>
<organism evidence="4 5">
    <name type="scientific">Lentilactobacillus parabuchneri DSM 5707 = NBRC 107865</name>
    <dbReference type="NCBI Taxonomy" id="1423784"/>
    <lineage>
        <taxon>Bacteria</taxon>
        <taxon>Bacillati</taxon>
        <taxon>Bacillota</taxon>
        <taxon>Bacilli</taxon>
        <taxon>Lactobacillales</taxon>
        <taxon>Lactobacillaceae</taxon>
        <taxon>Lentilactobacillus</taxon>
    </lineage>
</organism>
<dbReference type="PRINTS" id="PR00455">
    <property type="entry name" value="HTHTETR"/>
</dbReference>
<dbReference type="GO" id="GO:0003677">
    <property type="term" value="F:DNA binding"/>
    <property type="evidence" value="ECO:0007669"/>
    <property type="project" value="UniProtKB-UniRule"/>
</dbReference>
<dbReference type="Proteomes" id="UP000051957">
    <property type="component" value="Unassembled WGS sequence"/>
</dbReference>
<dbReference type="InterPro" id="IPR009057">
    <property type="entry name" value="Homeodomain-like_sf"/>
</dbReference>
<gene>
    <name evidence="4" type="ORF">FC51_GL000646</name>
</gene>
<evidence type="ECO:0000256" key="1">
    <source>
        <dbReference type="ARBA" id="ARBA00023125"/>
    </source>
</evidence>
<dbReference type="PANTHER" id="PTHR43479:SF11">
    <property type="entry name" value="ACREF_ENVCD OPERON REPRESSOR-RELATED"/>
    <property type="match status" value="1"/>
</dbReference>
<feature type="domain" description="HTH tetR-type" evidence="3">
    <location>
        <begin position="6"/>
        <end position="66"/>
    </location>
</feature>
<evidence type="ECO:0000256" key="2">
    <source>
        <dbReference type="PROSITE-ProRule" id="PRU00335"/>
    </source>
</evidence>
<dbReference type="GeneID" id="69802656"/>
<dbReference type="InterPro" id="IPR050624">
    <property type="entry name" value="HTH-type_Tx_Regulator"/>
</dbReference>
<name>A0A0R1YVI9_9LACO</name>
<evidence type="ECO:0000313" key="5">
    <source>
        <dbReference type="Proteomes" id="UP000051957"/>
    </source>
</evidence>
<proteinExistence type="predicted"/>
<protein>
    <submittedName>
        <fullName evidence="4">Transcriptional regulator</fullName>
    </submittedName>
</protein>
<dbReference type="PROSITE" id="PS50977">
    <property type="entry name" value="HTH_TETR_2"/>
    <property type="match status" value="1"/>
</dbReference>
<accession>A0A0R1YVI9</accession>
<dbReference type="RefSeq" id="WP_057909642.1">
    <property type="nucleotide sequence ID" value="NZ_AZGK01000012.1"/>
</dbReference>
<comment type="caution">
    <text evidence="4">The sequence shown here is derived from an EMBL/GenBank/DDBJ whole genome shotgun (WGS) entry which is preliminary data.</text>
</comment>
<dbReference type="PATRIC" id="fig|1423784.4.peg.643"/>
<keyword evidence="1 2" id="KW-0238">DNA-binding</keyword>
<dbReference type="PANTHER" id="PTHR43479">
    <property type="entry name" value="ACREF/ENVCD OPERON REPRESSOR-RELATED"/>
    <property type="match status" value="1"/>
</dbReference>
<feature type="DNA-binding region" description="H-T-H motif" evidence="2">
    <location>
        <begin position="29"/>
        <end position="48"/>
    </location>
</feature>
<evidence type="ECO:0000259" key="3">
    <source>
        <dbReference type="PROSITE" id="PS50977"/>
    </source>
</evidence>
<reference evidence="4 5" key="1">
    <citation type="journal article" date="2015" name="Genome Announc.">
        <title>Expanding the biotechnology potential of lactobacilli through comparative genomics of 213 strains and associated genera.</title>
        <authorList>
            <person name="Sun Z."/>
            <person name="Harris H.M."/>
            <person name="McCann A."/>
            <person name="Guo C."/>
            <person name="Argimon S."/>
            <person name="Zhang W."/>
            <person name="Yang X."/>
            <person name="Jeffery I.B."/>
            <person name="Cooney J.C."/>
            <person name="Kagawa T.F."/>
            <person name="Liu W."/>
            <person name="Song Y."/>
            <person name="Salvetti E."/>
            <person name="Wrobel A."/>
            <person name="Rasinkangas P."/>
            <person name="Parkhill J."/>
            <person name="Rea M.C."/>
            <person name="O'Sullivan O."/>
            <person name="Ritari J."/>
            <person name="Douillard F.P."/>
            <person name="Paul Ross R."/>
            <person name="Yang R."/>
            <person name="Briner A.E."/>
            <person name="Felis G.E."/>
            <person name="de Vos W.M."/>
            <person name="Barrangou R."/>
            <person name="Klaenhammer T.R."/>
            <person name="Caufield P.W."/>
            <person name="Cui Y."/>
            <person name="Zhang H."/>
            <person name="O'Toole P.W."/>
        </authorList>
    </citation>
    <scope>NUCLEOTIDE SEQUENCE [LARGE SCALE GENOMIC DNA]</scope>
    <source>
        <strain evidence="4 5">DSM 5707</strain>
    </source>
</reference>
<dbReference type="AlphaFoldDB" id="A0A0R1YVI9"/>